<evidence type="ECO:0000256" key="1">
    <source>
        <dbReference type="ARBA" id="ARBA00004389"/>
    </source>
</evidence>
<comment type="caution">
    <text evidence="17">The sequence shown here is derived from an EMBL/GenBank/DDBJ whole genome shotgun (WGS) entry which is preliminary data.</text>
</comment>
<feature type="transmembrane region" description="Helical" evidence="14">
    <location>
        <begin position="147"/>
        <end position="165"/>
    </location>
</feature>
<evidence type="ECO:0000313" key="17">
    <source>
        <dbReference type="EMBL" id="RXK34696.1"/>
    </source>
</evidence>
<keyword evidence="18" id="KW-1185">Reference proteome</keyword>
<dbReference type="EC" id="2.4.1.131" evidence="3"/>
<dbReference type="STRING" id="5217.A0A4Q1BAN2"/>
<dbReference type="InterPro" id="IPR031814">
    <property type="entry name" value="ALG11_N"/>
</dbReference>
<feature type="transmembrane region" description="Helical" evidence="14">
    <location>
        <begin position="87"/>
        <end position="108"/>
    </location>
</feature>
<dbReference type="GO" id="GO:0004377">
    <property type="term" value="F:GDP-Man:Man(3)GlcNAc(2)-PP-Dol alpha-1,2-mannosyltransferase activity"/>
    <property type="evidence" value="ECO:0007669"/>
    <property type="project" value="UniProtKB-EC"/>
</dbReference>
<reference evidence="17 18" key="1">
    <citation type="submission" date="2016-06" db="EMBL/GenBank/DDBJ databases">
        <title>Evolution of pathogenesis and genome organization in the Tremellales.</title>
        <authorList>
            <person name="Cuomo C."/>
            <person name="Litvintseva A."/>
            <person name="Heitman J."/>
            <person name="Chen Y."/>
            <person name="Sun S."/>
            <person name="Springer D."/>
            <person name="Dromer F."/>
            <person name="Young S."/>
            <person name="Zeng Q."/>
            <person name="Chapman S."/>
            <person name="Gujja S."/>
            <person name="Saif S."/>
            <person name="Birren B."/>
        </authorList>
    </citation>
    <scope>NUCLEOTIDE SEQUENCE [LARGE SCALE GENOMIC DNA]</scope>
    <source>
        <strain evidence="17 18">ATCC 28783</strain>
    </source>
</reference>
<feature type="domain" description="Glycosyl transferase family 1" evidence="15">
    <location>
        <begin position="673"/>
        <end position="836"/>
    </location>
</feature>
<evidence type="ECO:0000256" key="3">
    <source>
        <dbReference type="ARBA" id="ARBA00012645"/>
    </source>
</evidence>
<feature type="domain" description="ALG11 mannosyltransferase N-terminal" evidence="16">
    <location>
        <begin position="429"/>
        <end position="640"/>
    </location>
</feature>
<evidence type="ECO:0000256" key="8">
    <source>
        <dbReference type="ARBA" id="ARBA00022824"/>
    </source>
</evidence>
<evidence type="ECO:0000256" key="6">
    <source>
        <dbReference type="ARBA" id="ARBA00022679"/>
    </source>
</evidence>
<feature type="transmembrane region" description="Helical" evidence="14">
    <location>
        <begin position="368"/>
        <end position="388"/>
    </location>
</feature>
<keyword evidence="7 14" id="KW-0812">Transmembrane</keyword>
<dbReference type="VEuPathDB" id="FungiDB:TREMEDRAFT_73255"/>
<dbReference type="GO" id="GO:0005789">
    <property type="term" value="C:endoplasmic reticulum membrane"/>
    <property type="evidence" value="ECO:0007669"/>
    <property type="project" value="UniProtKB-SubCell"/>
</dbReference>
<protein>
    <recommendedName>
        <fullName evidence="4">GDP-Man:Man(3)GlcNAc(2)-PP-Dol alpha-1,2-mannosyltransferase</fullName>
        <ecNumber evidence="3">2.4.1.131</ecNumber>
    </recommendedName>
    <alternativeName>
        <fullName evidence="11">Asparagine-linked glycosylation protein 11</fullName>
    </alternativeName>
    <alternativeName>
        <fullName evidence="12">Glycolipid 2-alpha-mannosyltransferase</fullName>
    </alternativeName>
</protein>
<accession>A0A4Q1BAN2</accession>
<dbReference type="OrthoDB" id="2276068at2759"/>
<keyword evidence="6" id="KW-0808">Transferase</keyword>
<feature type="transmembrane region" description="Helical" evidence="14">
    <location>
        <begin position="47"/>
        <end position="72"/>
    </location>
</feature>
<evidence type="ECO:0000256" key="14">
    <source>
        <dbReference type="SAM" id="Phobius"/>
    </source>
</evidence>
<keyword evidence="8" id="KW-0256">Endoplasmic reticulum</keyword>
<dbReference type="InterPro" id="IPR038013">
    <property type="entry name" value="ALG11"/>
</dbReference>
<organism evidence="17 18">
    <name type="scientific">Tremella mesenterica</name>
    <name type="common">Jelly fungus</name>
    <dbReference type="NCBI Taxonomy" id="5217"/>
    <lineage>
        <taxon>Eukaryota</taxon>
        <taxon>Fungi</taxon>
        <taxon>Dikarya</taxon>
        <taxon>Basidiomycota</taxon>
        <taxon>Agaricomycotina</taxon>
        <taxon>Tremellomycetes</taxon>
        <taxon>Tremellales</taxon>
        <taxon>Tremellaceae</taxon>
        <taxon>Tremella</taxon>
    </lineage>
</organism>
<evidence type="ECO:0000256" key="4">
    <source>
        <dbReference type="ARBA" id="ARBA00022018"/>
    </source>
</evidence>
<comment type="catalytic activity">
    <reaction evidence="13">
        <text>an alpha-D-Man-(1-&gt;3)-[alpha-D-Man-(1-&gt;6)]-beta-D-Man-(1-&gt;4)-beta-D-GlcNAc-(1-&gt;4)-alpha-D-GlcNAc-diphospho-di-trans,poly-cis-dolichol + 2 GDP-alpha-D-mannose = an alpha-D-Man-(1-&gt;2)-alpha-D-Man-(1-&gt;2)-alpha-D-Man-(1-&gt;3)-[alpha-D-Man-(1-&gt;6)]-beta-D-Man-(1-&gt;4)-beta-D-GlcNAc-(1-&gt;4)-alpha-D-GlcNAc-diphospho-di-trans,poly-cis-dolichol + 2 GDP + 2 H(+)</text>
        <dbReference type="Rhea" id="RHEA:29523"/>
        <dbReference type="Rhea" id="RHEA-COMP:19515"/>
        <dbReference type="Rhea" id="RHEA-COMP:19516"/>
        <dbReference type="ChEBI" id="CHEBI:15378"/>
        <dbReference type="ChEBI" id="CHEBI:57527"/>
        <dbReference type="ChEBI" id="CHEBI:58189"/>
        <dbReference type="ChEBI" id="CHEBI:132511"/>
        <dbReference type="ChEBI" id="CHEBI:132515"/>
        <dbReference type="EC" id="2.4.1.131"/>
    </reaction>
    <physiologicalReaction direction="left-to-right" evidence="13">
        <dbReference type="Rhea" id="RHEA:29524"/>
    </physiologicalReaction>
</comment>
<comment type="subcellular location">
    <subcellularLocation>
        <location evidence="1">Endoplasmic reticulum membrane</location>
        <topology evidence="1">Single-pass membrane protein</topology>
    </subcellularLocation>
</comment>
<evidence type="ECO:0000256" key="11">
    <source>
        <dbReference type="ARBA" id="ARBA00032060"/>
    </source>
</evidence>
<evidence type="ECO:0000259" key="15">
    <source>
        <dbReference type="Pfam" id="PF00534"/>
    </source>
</evidence>
<dbReference type="InterPro" id="IPR001296">
    <property type="entry name" value="Glyco_trans_1"/>
</dbReference>
<dbReference type="PANTHER" id="PTHR45919">
    <property type="entry name" value="GDP-MAN:MAN(3)GLCNAC(2)-PP-DOL ALPHA-1,2-MANNOSYLTRANSFERASE"/>
    <property type="match status" value="1"/>
</dbReference>
<comment type="pathway">
    <text evidence="2">Protein modification; protein glycosylation.</text>
</comment>
<dbReference type="SUPFAM" id="SSF53756">
    <property type="entry name" value="UDP-Glycosyltransferase/glycogen phosphorylase"/>
    <property type="match status" value="1"/>
</dbReference>
<evidence type="ECO:0000256" key="12">
    <source>
        <dbReference type="ARBA" id="ARBA00032515"/>
    </source>
</evidence>
<sequence length="874" mass="98066">MATWESHGTSTLEFRLRPPAVSYDRANSTVWYMVQHTITVHMIPSEIIAYAIFVSYFLLILLTFFCVFWSLLQGRNPGQFFSGRSFFFLRVAAVALVATWTYMIKFMFWSYGYYAKRHYAPTIGQWLANTGLFEQAWSIVCTGPSSWWWSSFICTWTVIFTAVVWTESGRRGIKWPWAYMLLGQLVAMSVATAMFISALYLHPRKRPSQGAPPRLYFPLLLALGTIHLLPTYTGTSRFLTNLLWMHGLLLVALLAPPSKDNEREKLGIPFPTLYALLGVLAAAIHIPNTNRLLSVIPKHTSVPVHLQRHIFFHPAQSSISLDVVCVASTLLLWYVASGSTAAIATKTIFLGTVGALLGVRYAGLTWGLIASLLPIVILAIGALLALYVQQMRVRNEGRRKNLLESMGVLENTVIPGTKNKPPRKASRATVIGFWHPYCNAGGGGERVLWSIIAYLQRVQPDTVILVYSGDYPSTSKEEMLDKVQERMSIRLSGDKLAFIPLPSRHLISDSYWKRFTLLGQSIGSVILAWEALCGAEGMWGDIFFDTMGYGFTYPFVRLICGGEIAIGAYTHYPTVSVDMVKRVRKGEWGVESGSTQRGWWGKQVKLVYYAIFTVLYSVSLLYAEVIMTNSSWTQAHITSLLLRKEPSNRGRCEVVFPPCDVTGLLKLGHVGSRKREIVSLAQFRPEKDHAKQLYALNVLFDQYPECRDVRLTLMGGCRNTEDEQRLEGLKALAMKLGIEDRVEFVVNAPYPEVVRRLGQASIGLNTMQDEHFGINVVEFMAAGLIPVVHASAGPMMDIVVSHNGRQTGFHATDAESFASSLHTALSLSADRQLDMRRVARDLARDKFSQEKFESSFEQSWRYLIGSHLSDRPGI</sequence>
<dbReference type="FunCoup" id="A0A4Q1BAN2">
    <property type="interactions" value="261"/>
</dbReference>
<evidence type="ECO:0000256" key="10">
    <source>
        <dbReference type="ARBA" id="ARBA00023136"/>
    </source>
</evidence>
<evidence type="ECO:0000256" key="5">
    <source>
        <dbReference type="ARBA" id="ARBA00022676"/>
    </source>
</evidence>
<evidence type="ECO:0000256" key="13">
    <source>
        <dbReference type="ARBA" id="ARBA00045065"/>
    </source>
</evidence>
<dbReference type="InParanoid" id="A0A4Q1BAN2"/>
<keyword evidence="10 14" id="KW-0472">Membrane</keyword>
<name>A0A4Q1BAN2_TREME</name>
<dbReference type="EMBL" id="SDIL01000216">
    <property type="protein sequence ID" value="RXK34696.1"/>
    <property type="molecule type" value="Genomic_DNA"/>
</dbReference>
<dbReference type="CDD" id="cd03806">
    <property type="entry name" value="GT4_ALG11-like"/>
    <property type="match status" value="1"/>
</dbReference>
<keyword evidence="9 14" id="KW-1133">Transmembrane helix</keyword>
<feature type="transmembrane region" description="Helical" evidence="14">
    <location>
        <begin position="267"/>
        <end position="286"/>
    </location>
</feature>
<proteinExistence type="predicted"/>
<evidence type="ECO:0000256" key="2">
    <source>
        <dbReference type="ARBA" id="ARBA00004922"/>
    </source>
</evidence>
<dbReference type="Pfam" id="PF00534">
    <property type="entry name" value="Glycos_transf_1"/>
    <property type="match status" value="1"/>
</dbReference>
<evidence type="ECO:0000259" key="16">
    <source>
        <dbReference type="Pfam" id="PF15924"/>
    </source>
</evidence>
<dbReference type="Proteomes" id="UP000289152">
    <property type="component" value="Unassembled WGS sequence"/>
</dbReference>
<feature type="transmembrane region" description="Helical" evidence="14">
    <location>
        <begin position="606"/>
        <end position="623"/>
    </location>
</feature>
<feature type="transmembrane region" description="Helical" evidence="14">
    <location>
        <begin position="177"/>
        <end position="201"/>
    </location>
</feature>
<evidence type="ECO:0000256" key="7">
    <source>
        <dbReference type="ARBA" id="ARBA00022692"/>
    </source>
</evidence>
<dbReference type="AlphaFoldDB" id="A0A4Q1BAN2"/>
<feature type="transmembrane region" description="Helical" evidence="14">
    <location>
        <begin position="213"/>
        <end position="232"/>
    </location>
</feature>
<dbReference type="Gene3D" id="3.40.50.2000">
    <property type="entry name" value="Glycogen Phosphorylase B"/>
    <property type="match status" value="1"/>
</dbReference>
<gene>
    <name evidence="17" type="ORF">M231_08048</name>
</gene>
<dbReference type="PANTHER" id="PTHR45919:SF1">
    <property type="entry name" value="GDP-MAN:MAN(3)GLCNAC(2)-PP-DOL ALPHA-1,2-MANNOSYLTRANSFERASE"/>
    <property type="match status" value="1"/>
</dbReference>
<dbReference type="GO" id="GO:0006487">
    <property type="term" value="P:protein N-linked glycosylation"/>
    <property type="evidence" value="ECO:0007669"/>
    <property type="project" value="TreeGrafter"/>
</dbReference>
<dbReference type="Pfam" id="PF15924">
    <property type="entry name" value="ALG11_N"/>
    <property type="match status" value="1"/>
</dbReference>
<keyword evidence="5" id="KW-0328">Glycosyltransferase</keyword>
<evidence type="ECO:0000256" key="9">
    <source>
        <dbReference type="ARBA" id="ARBA00022989"/>
    </source>
</evidence>
<evidence type="ECO:0000313" key="18">
    <source>
        <dbReference type="Proteomes" id="UP000289152"/>
    </source>
</evidence>